<dbReference type="InterPro" id="IPR036390">
    <property type="entry name" value="WH_DNA-bd_sf"/>
</dbReference>
<protein>
    <submittedName>
        <fullName evidence="2">Transcriptional regulator</fullName>
    </submittedName>
</protein>
<reference evidence="3" key="1">
    <citation type="submission" date="2017-09" db="EMBL/GenBank/DDBJ databases">
        <title>Depth-based differentiation of microbial function through sediment-hosted aquifers and enrichment of novel symbionts in the deep terrestrial subsurface.</title>
        <authorList>
            <person name="Probst A.J."/>
            <person name="Ladd B."/>
            <person name="Jarett J.K."/>
            <person name="Geller-Mcgrath D.E."/>
            <person name="Sieber C.M.K."/>
            <person name="Emerson J.B."/>
            <person name="Anantharaman K."/>
            <person name="Thomas B.C."/>
            <person name="Malmstrom R."/>
            <person name="Stieglmeier M."/>
            <person name="Klingl A."/>
            <person name="Woyke T."/>
            <person name="Ryan C.M."/>
            <person name="Banfield J.F."/>
        </authorList>
    </citation>
    <scope>NUCLEOTIDE SEQUENCE [LARGE SCALE GENOMIC DNA]</scope>
</reference>
<dbReference type="PANTHER" id="PTHR33221">
    <property type="entry name" value="WINGED HELIX-TURN-HELIX TRANSCRIPTIONAL REGULATOR, RRF2 FAMILY"/>
    <property type="match status" value="1"/>
</dbReference>
<dbReference type="EMBL" id="PEXV01000125">
    <property type="protein sequence ID" value="PIS41313.1"/>
    <property type="molecule type" value="Genomic_DNA"/>
</dbReference>
<dbReference type="GO" id="GO:0003677">
    <property type="term" value="F:DNA binding"/>
    <property type="evidence" value="ECO:0007669"/>
    <property type="project" value="UniProtKB-KW"/>
</dbReference>
<name>A0A2H0YUA4_9BACT</name>
<dbReference type="GO" id="GO:0005829">
    <property type="term" value="C:cytosol"/>
    <property type="evidence" value="ECO:0007669"/>
    <property type="project" value="TreeGrafter"/>
</dbReference>
<sequence length="131" mass="14393">MVVFSTKSDYAVIILIELARNQGFTSLGKIAKDKHLPYRFISRIAGELKNAGFIESKEGVTGGYTLSRNPKDISALDILRVFEEGVNATKCIVHGTSCPRESICSAKSKWNSMNQEMLAVVGEYTLADFIA</sequence>
<dbReference type="NCBIfam" id="TIGR00738">
    <property type="entry name" value="rrf2_super"/>
    <property type="match status" value="1"/>
</dbReference>
<dbReference type="GO" id="GO:0003700">
    <property type="term" value="F:DNA-binding transcription factor activity"/>
    <property type="evidence" value="ECO:0007669"/>
    <property type="project" value="TreeGrafter"/>
</dbReference>
<dbReference type="SUPFAM" id="SSF46785">
    <property type="entry name" value="Winged helix' DNA-binding domain"/>
    <property type="match status" value="1"/>
</dbReference>
<dbReference type="Proteomes" id="UP000228711">
    <property type="component" value="Unassembled WGS sequence"/>
</dbReference>
<dbReference type="Gene3D" id="1.10.10.10">
    <property type="entry name" value="Winged helix-like DNA-binding domain superfamily/Winged helix DNA-binding domain"/>
    <property type="match status" value="1"/>
</dbReference>
<dbReference type="AlphaFoldDB" id="A0A2H0YUA4"/>
<evidence type="ECO:0000313" key="3">
    <source>
        <dbReference type="Proteomes" id="UP000228711"/>
    </source>
</evidence>
<accession>A0A2H0YUA4</accession>
<organism evidence="2 3">
    <name type="scientific">Candidatus Kerfeldbacteria bacterium CG08_land_8_20_14_0_20_42_7</name>
    <dbReference type="NCBI Taxonomy" id="2014245"/>
    <lineage>
        <taxon>Bacteria</taxon>
        <taxon>Candidatus Kerfeldiibacteriota</taxon>
    </lineage>
</organism>
<gene>
    <name evidence="2" type="ORF">COT25_03795</name>
</gene>
<proteinExistence type="predicted"/>
<dbReference type="PROSITE" id="PS51197">
    <property type="entry name" value="HTH_RRF2_2"/>
    <property type="match status" value="1"/>
</dbReference>
<comment type="caution">
    <text evidence="2">The sequence shown here is derived from an EMBL/GenBank/DDBJ whole genome shotgun (WGS) entry which is preliminary data.</text>
</comment>
<evidence type="ECO:0000313" key="2">
    <source>
        <dbReference type="EMBL" id="PIS41313.1"/>
    </source>
</evidence>
<dbReference type="Pfam" id="PF02082">
    <property type="entry name" value="Rrf2"/>
    <property type="match status" value="1"/>
</dbReference>
<dbReference type="InterPro" id="IPR036388">
    <property type="entry name" value="WH-like_DNA-bd_sf"/>
</dbReference>
<dbReference type="InterPro" id="IPR000944">
    <property type="entry name" value="Tscrpt_reg_Rrf2"/>
</dbReference>
<keyword evidence="1" id="KW-0238">DNA-binding</keyword>
<dbReference type="PANTHER" id="PTHR33221:SF5">
    <property type="entry name" value="HTH-TYPE TRANSCRIPTIONAL REGULATOR ISCR"/>
    <property type="match status" value="1"/>
</dbReference>
<evidence type="ECO:0000256" key="1">
    <source>
        <dbReference type="ARBA" id="ARBA00023125"/>
    </source>
</evidence>